<evidence type="ECO:0000313" key="1">
    <source>
        <dbReference type="EMBL" id="KAH3822379.1"/>
    </source>
</evidence>
<organism evidence="1 2">
    <name type="scientific">Dreissena polymorpha</name>
    <name type="common">Zebra mussel</name>
    <name type="synonym">Mytilus polymorpha</name>
    <dbReference type="NCBI Taxonomy" id="45954"/>
    <lineage>
        <taxon>Eukaryota</taxon>
        <taxon>Metazoa</taxon>
        <taxon>Spiralia</taxon>
        <taxon>Lophotrochozoa</taxon>
        <taxon>Mollusca</taxon>
        <taxon>Bivalvia</taxon>
        <taxon>Autobranchia</taxon>
        <taxon>Heteroconchia</taxon>
        <taxon>Euheterodonta</taxon>
        <taxon>Imparidentia</taxon>
        <taxon>Neoheterodontei</taxon>
        <taxon>Myida</taxon>
        <taxon>Dreissenoidea</taxon>
        <taxon>Dreissenidae</taxon>
        <taxon>Dreissena</taxon>
    </lineage>
</organism>
<protein>
    <submittedName>
        <fullName evidence="1">Uncharacterized protein</fullName>
    </submittedName>
</protein>
<name>A0A9D4JTK7_DREPO</name>
<dbReference type="Proteomes" id="UP000828390">
    <property type="component" value="Unassembled WGS sequence"/>
</dbReference>
<gene>
    <name evidence="1" type="ORF">DPMN_124157</name>
</gene>
<dbReference type="EMBL" id="JAIWYP010000005">
    <property type="protein sequence ID" value="KAH3822379.1"/>
    <property type="molecule type" value="Genomic_DNA"/>
</dbReference>
<dbReference type="AlphaFoldDB" id="A0A9D4JTK7"/>
<keyword evidence="2" id="KW-1185">Reference proteome</keyword>
<reference evidence="1" key="1">
    <citation type="journal article" date="2019" name="bioRxiv">
        <title>The Genome of the Zebra Mussel, Dreissena polymorpha: A Resource for Invasive Species Research.</title>
        <authorList>
            <person name="McCartney M.A."/>
            <person name="Auch B."/>
            <person name="Kono T."/>
            <person name="Mallez S."/>
            <person name="Zhang Y."/>
            <person name="Obille A."/>
            <person name="Becker A."/>
            <person name="Abrahante J.E."/>
            <person name="Garbe J."/>
            <person name="Badalamenti J.P."/>
            <person name="Herman A."/>
            <person name="Mangelson H."/>
            <person name="Liachko I."/>
            <person name="Sullivan S."/>
            <person name="Sone E.D."/>
            <person name="Koren S."/>
            <person name="Silverstein K.A.T."/>
            <person name="Beckman K.B."/>
            <person name="Gohl D.M."/>
        </authorList>
    </citation>
    <scope>NUCLEOTIDE SEQUENCE</scope>
    <source>
        <strain evidence="1">Duluth1</strain>
        <tissue evidence="1">Whole animal</tissue>
    </source>
</reference>
<comment type="caution">
    <text evidence="1">The sequence shown here is derived from an EMBL/GenBank/DDBJ whole genome shotgun (WGS) entry which is preliminary data.</text>
</comment>
<sequence>MDLSGKMFHSHLRGGTSPLWMPDISEIISETTLSLQWVLLTGSKEWLVLYFPLQLKRGMGQRVKNEY</sequence>
<reference evidence="1" key="2">
    <citation type="submission" date="2020-11" db="EMBL/GenBank/DDBJ databases">
        <authorList>
            <person name="McCartney M.A."/>
            <person name="Auch B."/>
            <person name="Kono T."/>
            <person name="Mallez S."/>
            <person name="Becker A."/>
            <person name="Gohl D.M."/>
            <person name="Silverstein K.A.T."/>
            <person name="Koren S."/>
            <person name="Bechman K.B."/>
            <person name="Herman A."/>
            <person name="Abrahante J.E."/>
            <person name="Garbe J."/>
        </authorList>
    </citation>
    <scope>NUCLEOTIDE SEQUENCE</scope>
    <source>
        <strain evidence="1">Duluth1</strain>
        <tissue evidence="1">Whole animal</tissue>
    </source>
</reference>
<accession>A0A9D4JTK7</accession>
<proteinExistence type="predicted"/>
<evidence type="ECO:0000313" key="2">
    <source>
        <dbReference type="Proteomes" id="UP000828390"/>
    </source>
</evidence>